<organism evidence="1 2">
    <name type="scientific">Albidovulum salinarum</name>
    <dbReference type="NCBI Taxonomy" id="2984153"/>
    <lineage>
        <taxon>Bacteria</taxon>
        <taxon>Pseudomonadati</taxon>
        <taxon>Pseudomonadota</taxon>
        <taxon>Alphaproteobacteria</taxon>
        <taxon>Rhodobacterales</taxon>
        <taxon>Paracoccaceae</taxon>
        <taxon>Albidovulum</taxon>
    </lineage>
</organism>
<comment type="caution">
    <text evidence="1">The sequence shown here is derived from an EMBL/GenBank/DDBJ whole genome shotgun (WGS) entry which is preliminary data.</text>
</comment>
<proteinExistence type="predicted"/>
<gene>
    <name evidence="1" type="ORF">OEZ60_19740</name>
</gene>
<dbReference type="Proteomes" id="UP001209535">
    <property type="component" value="Unassembled WGS sequence"/>
</dbReference>
<evidence type="ECO:0000313" key="2">
    <source>
        <dbReference type="Proteomes" id="UP001209535"/>
    </source>
</evidence>
<protein>
    <submittedName>
        <fullName evidence="1">Uncharacterized protein</fullName>
    </submittedName>
</protein>
<dbReference type="RefSeq" id="WP_263340041.1">
    <property type="nucleotide sequence ID" value="NZ_JAOVQO010000024.1"/>
</dbReference>
<reference evidence="1 2" key="1">
    <citation type="submission" date="2022-10" db="EMBL/GenBank/DDBJ databases">
        <title>Defluviimonas sp. nov., isolated from ocean surface sediments.</title>
        <authorList>
            <person name="He W."/>
            <person name="Wang L."/>
            <person name="Zhang D.-F."/>
        </authorList>
    </citation>
    <scope>NUCLEOTIDE SEQUENCE [LARGE SCALE GENOMIC DNA]</scope>
    <source>
        <strain evidence="1 2">WL0024</strain>
    </source>
</reference>
<name>A0ABT2X8E7_9RHOB</name>
<evidence type="ECO:0000313" key="1">
    <source>
        <dbReference type="EMBL" id="MCU9850226.1"/>
    </source>
</evidence>
<sequence length="162" mass="17204">MRNKLGIAILASAAFAAGAPTSAETIVREVEVTADMDALQNPEAAERWTHLADDLENAIVAKLVGKTGEEGAKVSVDIDEVELASSLQSAAGVAESKLVGDVAITHDSDNTKFDNYQLTVTFEQAGPYFLPGTDLAAITTDSQEYYDAMIATFANHVVQKLE</sequence>
<keyword evidence="2" id="KW-1185">Reference proteome</keyword>
<accession>A0ABT2X8E7</accession>
<dbReference type="EMBL" id="JAOVQO010000024">
    <property type="protein sequence ID" value="MCU9850226.1"/>
    <property type="molecule type" value="Genomic_DNA"/>
</dbReference>